<dbReference type="AlphaFoldDB" id="A0A2K3LY98"/>
<evidence type="ECO:0000313" key="2">
    <source>
        <dbReference type="Proteomes" id="UP000236291"/>
    </source>
</evidence>
<name>A0A2K3LY98_TRIPR</name>
<proteinExistence type="predicted"/>
<gene>
    <name evidence="1" type="ORF">L195_g039552</name>
</gene>
<reference evidence="1 2" key="2">
    <citation type="journal article" date="2017" name="Front. Plant Sci.">
        <title>Gene Classification and Mining of Molecular Markers Useful in Red Clover (Trifolium pratense) Breeding.</title>
        <authorList>
            <person name="Istvanek J."/>
            <person name="Dluhosova J."/>
            <person name="Dluhos P."/>
            <person name="Patkova L."/>
            <person name="Nedelnik J."/>
            <person name="Repkova J."/>
        </authorList>
    </citation>
    <scope>NUCLEOTIDE SEQUENCE [LARGE SCALE GENOMIC DNA]</scope>
    <source>
        <strain evidence="2">cv. Tatra</strain>
        <tissue evidence="1">Young leaves</tissue>
    </source>
</reference>
<reference evidence="1 2" key="1">
    <citation type="journal article" date="2014" name="Am. J. Bot.">
        <title>Genome assembly and annotation for red clover (Trifolium pratense; Fabaceae).</title>
        <authorList>
            <person name="Istvanek J."/>
            <person name="Jaros M."/>
            <person name="Krenek A."/>
            <person name="Repkova J."/>
        </authorList>
    </citation>
    <scope>NUCLEOTIDE SEQUENCE [LARGE SCALE GENOMIC DNA]</scope>
    <source>
        <strain evidence="2">cv. Tatra</strain>
        <tissue evidence="1">Young leaves</tissue>
    </source>
</reference>
<accession>A0A2K3LY98</accession>
<sequence>MIEEEDAMRFNKSYGSLKASIVLTGDIASDEYLLETVFYRGQENLAEGNIGLGSLEMGLVGLQMLRSGFSGLPRMRSNFNKTHYGKLRVEDDDAQNESEPG</sequence>
<organism evidence="1 2">
    <name type="scientific">Trifolium pratense</name>
    <name type="common">Red clover</name>
    <dbReference type="NCBI Taxonomy" id="57577"/>
    <lineage>
        <taxon>Eukaryota</taxon>
        <taxon>Viridiplantae</taxon>
        <taxon>Streptophyta</taxon>
        <taxon>Embryophyta</taxon>
        <taxon>Tracheophyta</taxon>
        <taxon>Spermatophyta</taxon>
        <taxon>Magnoliopsida</taxon>
        <taxon>eudicotyledons</taxon>
        <taxon>Gunneridae</taxon>
        <taxon>Pentapetalae</taxon>
        <taxon>rosids</taxon>
        <taxon>fabids</taxon>
        <taxon>Fabales</taxon>
        <taxon>Fabaceae</taxon>
        <taxon>Papilionoideae</taxon>
        <taxon>50 kb inversion clade</taxon>
        <taxon>NPAAA clade</taxon>
        <taxon>Hologalegina</taxon>
        <taxon>IRL clade</taxon>
        <taxon>Trifolieae</taxon>
        <taxon>Trifolium</taxon>
    </lineage>
</organism>
<comment type="caution">
    <text evidence="1">The sequence shown here is derived from an EMBL/GenBank/DDBJ whole genome shotgun (WGS) entry which is preliminary data.</text>
</comment>
<protein>
    <submittedName>
        <fullName evidence="1">Uncharacterized protein</fullName>
    </submittedName>
</protein>
<evidence type="ECO:0000313" key="1">
    <source>
        <dbReference type="EMBL" id="PNX83509.1"/>
    </source>
</evidence>
<dbReference type="EMBL" id="ASHM01044288">
    <property type="protein sequence ID" value="PNX83509.1"/>
    <property type="molecule type" value="Genomic_DNA"/>
</dbReference>
<dbReference type="Proteomes" id="UP000236291">
    <property type="component" value="Unassembled WGS sequence"/>
</dbReference>